<name>A0A143Y538_9LACT</name>
<dbReference type="EMBL" id="FJNE01000001">
    <property type="protein sequence ID" value="CZQ81900.1"/>
    <property type="molecule type" value="Genomic_DNA"/>
</dbReference>
<dbReference type="Pfam" id="PF01171">
    <property type="entry name" value="ATP_bind_3"/>
    <property type="match status" value="1"/>
</dbReference>
<dbReference type="SUPFAM" id="SSF52402">
    <property type="entry name" value="Adenine nucleotide alpha hydrolases-like"/>
    <property type="match status" value="1"/>
</dbReference>
<dbReference type="Gene3D" id="3.40.50.620">
    <property type="entry name" value="HUPs"/>
    <property type="match status" value="1"/>
</dbReference>
<evidence type="ECO:0000256" key="1">
    <source>
        <dbReference type="ARBA" id="ARBA00022679"/>
    </source>
</evidence>
<dbReference type="PANTHER" id="PTHR43686">
    <property type="entry name" value="SULFURTRANSFERASE-RELATED"/>
    <property type="match status" value="1"/>
</dbReference>
<dbReference type="GO" id="GO:0016740">
    <property type="term" value="F:transferase activity"/>
    <property type="evidence" value="ECO:0007669"/>
    <property type="project" value="UniProtKB-KW"/>
</dbReference>
<dbReference type="RefSeq" id="WP_087030257.1">
    <property type="nucleotide sequence ID" value="NZ_FJNE01000001.1"/>
</dbReference>
<dbReference type="PANTHER" id="PTHR43686:SF1">
    <property type="entry name" value="AMINOTRAN_5 DOMAIN-CONTAINING PROTEIN"/>
    <property type="match status" value="1"/>
</dbReference>
<sequence length="296" mass="34332">MEKYKDIERSIIKKYRKQLWRPFIKGVQEFELIKDGDKIAVCISGGKDSMLLAKMMQELQRHSMMTFELVFLAMDPGYNEMNRKKVIENAELLAVPLTVFQSNIFDVVEEEEVSPCYKCARMRRGHLYKNAQDLGCNKIALGHHFDDVIETILMNMMYSGSIETMMPKLPSKNYEGMELIRPLYKVKEEDIITWKDYNELAFIQCACCFTENCAILNNAGGGQKRKEMKNLISQLRKTSELIDLNIYRSVQNVNIENIIAYRDSEGRHHFLEDYDGQAGNETEQNEAAEQETEKSC</sequence>
<dbReference type="Proteomes" id="UP000242754">
    <property type="component" value="Unassembled WGS sequence"/>
</dbReference>
<feature type="region of interest" description="Disordered" evidence="2">
    <location>
        <begin position="275"/>
        <end position="296"/>
    </location>
</feature>
<dbReference type="OrthoDB" id="9801054at2"/>
<dbReference type="InterPro" id="IPR011063">
    <property type="entry name" value="TilS/TtcA_N"/>
</dbReference>
<evidence type="ECO:0000313" key="4">
    <source>
        <dbReference type="EMBL" id="CZQ81900.1"/>
    </source>
</evidence>
<gene>
    <name evidence="4" type="ORF">Tpal_256</name>
</gene>
<dbReference type="GO" id="GO:0008033">
    <property type="term" value="P:tRNA processing"/>
    <property type="evidence" value="ECO:0007669"/>
    <property type="project" value="InterPro"/>
</dbReference>
<accession>A0A143Y538</accession>
<keyword evidence="1" id="KW-0808">Transferase</keyword>
<evidence type="ECO:0000259" key="3">
    <source>
        <dbReference type="Pfam" id="PF01171"/>
    </source>
</evidence>
<proteinExistence type="predicted"/>
<dbReference type="STRING" id="140314.SAMN04488076_10234"/>
<keyword evidence="5" id="KW-1185">Reference proteome</keyword>
<dbReference type="PIRSF" id="PIRSF004976">
    <property type="entry name" value="ATPase_YdaO"/>
    <property type="match status" value="1"/>
</dbReference>
<protein>
    <submittedName>
        <fullName evidence="4">Trna(Ile)-lysidine/2-thiocytidine synthase</fullName>
    </submittedName>
</protein>
<organism evidence="4 5">
    <name type="scientific">Trichococcus palustris</name>
    <dbReference type="NCBI Taxonomy" id="140314"/>
    <lineage>
        <taxon>Bacteria</taxon>
        <taxon>Bacillati</taxon>
        <taxon>Bacillota</taxon>
        <taxon>Bacilli</taxon>
        <taxon>Lactobacillales</taxon>
        <taxon>Carnobacteriaceae</taxon>
        <taxon>Trichococcus</taxon>
    </lineage>
</organism>
<evidence type="ECO:0000256" key="2">
    <source>
        <dbReference type="SAM" id="MobiDB-lite"/>
    </source>
</evidence>
<evidence type="ECO:0000313" key="5">
    <source>
        <dbReference type="Proteomes" id="UP000242754"/>
    </source>
</evidence>
<feature type="domain" description="tRNA(Ile)-lysidine/2-thiocytidine synthase N-terminal" evidence="3">
    <location>
        <begin position="38"/>
        <end position="203"/>
    </location>
</feature>
<reference evidence="4 5" key="1">
    <citation type="submission" date="2016-02" db="EMBL/GenBank/DDBJ databases">
        <authorList>
            <person name="Wen L."/>
            <person name="He K."/>
            <person name="Yang H."/>
        </authorList>
    </citation>
    <scope>NUCLEOTIDE SEQUENCE [LARGE SCALE GENOMIC DNA]</scope>
    <source>
        <strain evidence="4">Trichococcus palustris</strain>
    </source>
</reference>
<dbReference type="InterPro" id="IPR035107">
    <property type="entry name" value="tRNA_thiolation_TtcA_Ctu1"/>
</dbReference>
<dbReference type="AlphaFoldDB" id="A0A143Y538"/>
<dbReference type="CDD" id="cd24138">
    <property type="entry name" value="TtcA-like"/>
    <property type="match status" value="1"/>
</dbReference>
<dbReference type="InterPro" id="IPR014729">
    <property type="entry name" value="Rossmann-like_a/b/a_fold"/>
</dbReference>